<reference evidence="2" key="2">
    <citation type="submission" date="2015-07" db="EMBL/GenBank/DDBJ databases">
        <title>Contrasting host-pathogen interactions and genome evolution in two generalist and specialist microsporidian pathogens of mosquitoes.</title>
        <authorList>
            <consortium name="The Broad Institute Genomics Platform"/>
            <consortium name="The Broad Institute Genome Sequencing Center for Infectious Disease"/>
            <person name="Cuomo C.A."/>
            <person name="Sanscrainte N.D."/>
            <person name="Goldberg J.M."/>
            <person name="Heiman D."/>
            <person name="Young S."/>
            <person name="Zeng Q."/>
            <person name="Becnel J.J."/>
            <person name="Birren B.W."/>
        </authorList>
    </citation>
    <scope>NUCLEOTIDE SEQUENCE [LARGE SCALE GENOMIC DNA]</scope>
    <source>
        <strain evidence="2">USNM 41457</strain>
    </source>
</reference>
<proteinExistence type="predicted"/>
<dbReference type="HOGENOM" id="CLU_1618981_0_0_1"/>
<dbReference type="VEuPathDB" id="MicrosporidiaDB:EDEG_02028"/>
<gene>
    <name evidence="1" type="ORF">EDEG_02028</name>
</gene>
<organism evidence="1 2">
    <name type="scientific">Edhazardia aedis (strain USNM 41457)</name>
    <name type="common">Microsporidian parasite</name>
    <dbReference type="NCBI Taxonomy" id="1003232"/>
    <lineage>
        <taxon>Eukaryota</taxon>
        <taxon>Fungi</taxon>
        <taxon>Fungi incertae sedis</taxon>
        <taxon>Microsporidia</taxon>
        <taxon>Edhazardia</taxon>
    </lineage>
</organism>
<dbReference type="InParanoid" id="J9DQR2"/>
<dbReference type="AlphaFoldDB" id="J9DQR2"/>
<keyword evidence="2" id="KW-1185">Reference proteome</keyword>
<dbReference type="Proteomes" id="UP000003163">
    <property type="component" value="Unassembled WGS sequence"/>
</dbReference>
<evidence type="ECO:0000313" key="1">
    <source>
        <dbReference type="EMBL" id="EJW03657.1"/>
    </source>
</evidence>
<reference evidence="1 2" key="1">
    <citation type="submission" date="2011-08" db="EMBL/GenBank/DDBJ databases">
        <authorList>
            <person name="Liu Z.J."/>
            <person name="Shi F.L."/>
            <person name="Lu J.Q."/>
            <person name="Li M."/>
            <person name="Wang Z.L."/>
        </authorList>
    </citation>
    <scope>NUCLEOTIDE SEQUENCE [LARGE SCALE GENOMIC DNA]</scope>
    <source>
        <strain evidence="1 2">USNM 41457</strain>
    </source>
</reference>
<accession>J9DQR2</accession>
<protein>
    <submittedName>
        <fullName evidence="1">Uncharacterized protein</fullName>
    </submittedName>
</protein>
<evidence type="ECO:0000313" key="2">
    <source>
        <dbReference type="Proteomes" id="UP000003163"/>
    </source>
</evidence>
<dbReference type="EMBL" id="AFBI03000033">
    <property type="protein sequence ID" value="EJW03657.1"/>
    <property type="molecule type" value="Genomic_DNA"/>
</dbReference>
<comment type="caution">
    <text evidence="1">The sequence shown here is derived from an EMBL/GenBank/DDBJ whole genome shotgun (WGS) entry which is preliminary data.</text>
</comment>
<name>J9DQR2_EDHAE</name>
<sequence>MWTKVKSRLNPHKPLEIKIKNYETALTTLLKITKNNNKALIITKHIPILLPFELISSKTPMLIITQSDRDMVFKICDNIRCIQNFGADYSDFSDLSDLSDFKNSGFEFLFLFDLGLNYFEKAFLYAYCSKFNISVCLIDKDCCDDNFVDFFEIKIGDFHLEKID</sequence>